<dbReference type="InterPro" id="IPR056474">
    <property type="entry name" value="SEN1_barrel"/>
</dbReference>
<dbReference type="Proteomes" id="UP001280581">
    <property type="component" value="Unassembled WGS sequence"/>
</dbReference>
<keyword evidence="4" id="KW-0378">Hydrolase</keyword>
<evidence type="ECO:0000256" key="1">
    <source>
        <dbReference type="ARBA" id="ARBA00004123"/>
    </source>
</evidence>
<dbReference type="GO" id="GO:0004386">
    <property type="term" value="F:helicase activity"/>
    <property type="evidence" value="ECO:0007669"/>
    <property type="project" value="UniProtKB-KW"/>
</dbReference>
<evidence type="ECO:0000313" key="14">
    <source>
        <dbReference type="EMBL" id="KAK3215256.1"/>
    </source>
</evidence>
<dbReference type="SUPFAM" id="SSF52540">
    <property type="entry name" value="P-loop containing nucleoside triphosphate hydrolases"/>
    <property type="match status" value="1"/>
</dbReference>
<evidence type="ECO:0000256" key="3">
    <source>
        <dbReference type="ARBA" id="ARBA00022741"/>
    </source>
</evidence>
<dbReference type="CDD" id="cd18042">
    <property type="entry name" value="DEXXQc_SETX"/>
    <property type="match status" value="1"/>
</dbReference>
<keyword evidence="3" id="KW-0547">Nucleotide-binding</keyword>
<dbReference type="Pfam" id="PF12726">
    <property type="entry name" value="SEN1_N"/>
    <property type="match status" value="1"/>
</dbReference>
<keyword evidence="6" id="KW-0067">ATP-binding</keyword>
<dbReference type="InterPro" id="IPR027417">
    <property type="entry name" value="P-loop_NTPase"/>
</dbReference>
<reference evidence="14 15" key="1">
    <citation type="submission" date="2021-02" db="EMBL/GenBank/DDBJ databases">
        <title>Genome assembly of Pseudopithomyces chartarum.</title>
        <authorList>
            <person name="Jauregui R."/>
            <person name="Singh J."/>
            <person name="Voisey C."/>
        </authorList>
    </citation>
    <scope>NUCLEOTIDE SEQUENCE [LARGE SCALE GENOMIC DNA]</scope>
    <source>
        <strain evidence="14 15">AGR01</strain>
    </source>
</reference>
<protein>
    <recommendedName>
        <fullName evidence="16">tRNA-splicing endonuclease-like protein</fullName>
    </recommendedName>
</protein>
<evidence type="ECO:0000259" key="10">
    <source>
        <dbReference type="Pfam" id="PF12726"/>
    </source>
</evidence>
<feature type="coiled-coil region" evidence="8">
    <location>
        <begin position="939"/>
        <end position="978"/>
    </location>
</feature>
<feature type="compositionally biased region" description="Polar residues" evidence="9">
    <location>
        <begin position="1899"/>
        <end position="1912"/>
    </location>
</feature>
<dbReference type="GO" id="GO:0016604">
    <property type="term" value="C:nuclear body"/>
    <property type="evidence" value="ECO:0007669"/>
    <property type="project" value="TreeGrafter"/>
</dbReference>
<evidence type="ECO:0000256" key="5">
    <source>
        <dbReference type="ARBA" id="ARBA00022806"/>
    </source>
</evidence>
<gene>
    <name evidence="14" type="ORF">GRF29_19g2685281</name>
</gene>
<accession>A0AAN6RLC3</accession>
<dbReference type="PANTHER" id="PTHR10887">
    <property type="entry name" value="DNA2/NAM7 HELICASE FAMILY"/>
    <property type="match status" value="1"/>
</dbReference>
<dbReference type="PANTHER" id="PTHR10887:SF495">
    <property type="entry name" value="HELICASE SENATAXIN ISOFORM X1-RELATED"/>
    <property type="match status" value="1"/>
</dbReference>
<sequence>MAEVVERINELKALPAEQHLFCPRTAPDDGSIYFPEDIAADPTADQETPAAAAERKAKVKEAEDRKWLTLGALMILAFDGDDAAPYKEWMLARLDKLMTSCDVCVRVFHQSRAEWRQSLLEQYDEDHVRVFLETVDSQALERIRRGLDEAHSVLRNADPKQRGVRILPTEATYAIFEALSCDAMITNEGLLQQHFDAPFELVQSKKRLKLQTCVPAMSRFLFSRNERRQNWAQLSWSTFKRPILQSEFDWAVRGHLVNAMMKVQMTNLDRVFLPDYWAGVKLIVNKMDKQLITSSLRDLEGNFYRLLLDHLHLDSVGFLDIVVTMRTILEISPTDFWDALNDITTSTATIVEQVFNSPILKQMLVAAAADKSDDMNNLREAFSWVSPFLASIKPTNLPPAVRAFANALFRLFQSEKYSATGRAVCFAEGLRVMDYVFRKMCEGTAEINFVGQPTVNSMLEILSTHVGLIVDSLKRLRSPETREDRRLLLSTIQHAFTLEATSLNIEKQLIERKKPSPKETPPSNPLWTAVLKAIDADSVDLATHLLISGRNLIGLEPLLWKSGYDNIPVEVKHFNGRFKLMSTTIADVVDRMTEFKPEQLDALFQQSNAASGIISLLFSSSEDTRSSVIELLKVITGQEERRDALQDILKKHYKHVLVGLSDSCRHVKRKRIFAPASSMIRTLTDIVDVLCNSQNGLLRSRNFEPGEEGVTMNFWKNVWNTLTMFFATTEAWSNLGVYQKDMMKDFCRDVMQFADYFFDQCSVFASALTPPTQGDEKIPKSDELLQELLQLPAGTMAEAKKWLRLRDEYLSSKSVTLIGKLLVRLRTVSIEIDLETLQFMEDIIRGKVKANLSNNQQAELQRAIETHLGYSLIKEEQPKQPRQASISSYVGASSTKGALVQSDARAKLMKTMTPTTLAFKENRELVKVKEAQAAKKAKADEAKNAAAAEFKRKRQLELERAKKEKEAAIAKARKERGMTGITSEAGSALAGLGVLDRDSAPKGEGLMHSSDESEDDDDFDVDDELFGIKKPTNAGPRTNITNELVKVPMPVKKRRVQRSAKDMRARLQPDLTPLWKTILGWDYFHDGVYPPKTSRDNFAKVVDTFRTSNDYQQTFGGLLTLEAWQGFAKAREENTSKSYPIRITQRSTVDAFMEIGSGMTPKEDQDVQASEGDIVLLSLSDKPSAKDPHCLARIHQKKRNKGNIEVLYRVLPGNPMSKLLNPNNTIFGTKVQSITPLEREYGSLHGLQYYDLCDEIIRAKPSPLLVYKDTQLDPLAQTYNLNKAQAKAVKSAFDNDAFTLIQGPPGSGKTKTITAIVGAVLSESLRKGNRPTPMPGQSIHEAAVKKLLVCAPSNAAVDELVMRFKSGIKTMDGVEHKVNVVRLGRSDAMNENVKDITLDELVNKRLGLSNNDNKDAEATSQLFANHKNISAKLNEVRQQMDSGEFKGEALEKITKDFHALRREKAMLGTRIDNAKDDQKLAYRNKDIEKKREQERVLREAHIVCATLSGSGHDMFQNMSIEFETVIVDEAAQCVEMSALIPLKYGCAKCVLVGDPKQLPPTVFSKEAAAFQYEQSLFVRMQRNHPQDVHLLDTQYRMHPEISFYPSWTFYDGRLVDGGDMAALRKQPWHKSYLLGPYRFFDVQGQQESRGHSLVNINEVKVAMKLYARLIGDYPTIDFRGKVGIITPYKSQLKCLRDRFVGEYGNEITKDIMFNTTDAFQGREAEIIIFSCVRAAPSGGIGFLQDIRRMNVGLTRAKSSLWVLGNSQSLMRGQFWKKLVEDAQRRDRFTSGNVYNMLDKHSDAYMAKPGMFDQAVSVPKELEMAVAKNRAANSDQSKAPAIKQEAMASVRIKQEDAEREAVHLDHNAQIKLESNRDGNLKRTHDSDGDIGMSDADDGSDTLNGSTASASHSATPEPMEGVQQQQQRQKKKKPRQAPNPLVSRPPKKPRN</sequence>
<feature type="domain" description="DNA2/NAM7 helicase helicase" evidence="11">
    <location>
        <begin position="1280"/>
        <end position="1565"/>
    </location>
</feature>
<dbReference type="InterPro" id="IPR041677">
    <property type="entry name" value="DNA2/NAM7_AAA_11"/>
</dbReference>
<keyword evidence="8" id="KW-0175">Coiled coil</keyword>
<keyword evidence="5" id="KW-0347">Helicase</keyword>
<evidence type="ECO:0000259" key="11">
    <source>
        <dbReference type="Pfam" id="PF13086"/>
    </source>
</evidence>
<evidence type="ECO:0000256" key="4">
    <source>
        <dbReference type="ARBA" id="ARBA00022801"/>
    </source>
</evidence>
<dbReference type="FunFam" id="3.40.50.300:FF:001152">
    <property type="entry name" value="tRNA-splicing endonuclease, putative"/>
    <property type="match status" value="1"/>
</dbReference>
<comment type="subcellular location">
    <subcellularLocation>
        <location evidence="1">Nucleus</location>
    </subcellularLocation>
</comment>
<dbReference type="FunFam" id="3.40.50.300:FF:000326">
    <property type="entry name" value="P-loop containing nucleoside triphosphate hydrolase"/>
    <property type="match status" value="1"/>
</dbReference>
<dbReference type="GO" id="GO:0001147">
    <property type="term" value="F:transcription termination site sequence-specific DNA binding"/>
    <property type="evidence" value="ECO:0007669"/>
    <property type="project" value="TreeGrafter"/>
</dbReference>
<dbReference type="Pfam" id="PF23576">
    <property type="entry name" value="SEN1_barrel"/>
    <property type="match status" value="1"/>
</dbReference>
<dbReference type="GO" id="GO:0005694">
    <property type="term" value="C:chromosome"/>
    <property type="evidence" value="ECO:0007669"/>
    <property type="project" value="UniProtKB-ARBA"/>
</dbReference>
<dbReference type="Pfam" id="PF13086">
    <property type="entry name" value="AAA_11"/>
    <property type="match status" value="1"/>
</dbReference>
<evidence type="ECO:0000256" key="6">
    <source>
        <dbReference type="ARBA" id="ARBA00022840"/>
    </source>
</evidence>
<evidence type="ECO:0000259" key="12">
    <source>
        <dbReference type="Pfam" id="PF13087"/>
    </source>
</evidence>
<evidence type="ECO:0000256" key="2">
    <source>
        <dbReference type="ARBA" id="ARBA00007913"/>
    </source>
</evidence>
<dbReference type="CDD" id="cd18808">
    <property type="entry name" value="SF1_C_Upf1"/>
    <property type="match status" value="1"/>
</dbReference>
<dbReference type="Pfam" id="PF13087">
    <property type="entry name" value="AAA_12"/>
    <property type="match status" value="1"/>
</dbReference>
<proteinExistence type="inferred from homology"/>
<evidence type="ECO:0000256" key="9">
    <source>
        <dbReference type="SAM" id="MobiDB-lite"/>
    </source>
</evidence>
<dbReference type="InterPro" id="IPR045055">
    <property type="entry name" value="DNA2/NAM7-like"/>
</dbReference>
<dbReference type="GO" id="GO:0016787">
    <property type="term" value="F:hydrolase activity"/>
    <property type="evidence" value="ECO:0007669"/>
    <property type="project" value="UniProtKB-KW"/>
</dbReference>
<dbReference type="Gene3D" id="3.40.50.300">
    <property type="entry name" value="P-loop containing nucleotide triphosphate hydrolases"/>
    <property type="match status" value="2"/>
</dbReference>
<feature type="domain" description="Helicase SEN1 beta-barrel" evidence="13">
    <location>
        <begin position="1134"/>
        <end position="1231"/>
    </location>
</feature>
<feature type="region of interest" description="Disordered" evidence="9">
    <location>
        <begin position="1827"/>
        <end position="1949"/>
    </location>
</feature>
<feature type="region of interest" description="Disordered" evidence="9">
    <location>
        <begin position="997"/>
        <end position="1018"/>
    </location>
</feature>
<dbReference type="GO" id="GO:0006369">
    <property type="term" value="P:termination of RNA polymerase II transcription"/>
    <property type="evidence" value="ECO:0007669"/>
    <property type="project" value="TreeGrafter"/>
</dbReference>
<organism evidence="14 15">
    <name type="scientific">Pseudopithomyces chartarum</name>
    <dbReference type="NCBI Taxonomy" id="1892770"/>
    <lineage>
        <taxon>Eukaryota</taxon>
        <taxon>Fungi</taxon>
        <taxon>Dikarya</taxon>
        <taxon>Ascomycota</taxon>
        <taxon>Pezizomycotina</taxon>
        <taxon>Dothideomycetes</taxon>
        <taxon>Pleosporomycetidae</taxon>
        <taxon>Pleosporales</taxon>
        <taxon>Massarineae</taxon>
        <taxon>Didymosphaeriaceae</taxon>
        <taxon>Pseudopithomyces</taxon>
    </lineage>
</organism>
<dbReference type="InterPro" id="IPR047187">
    <property type="entry name" value="SF1_C_Upf1"/>
</dbReference>
<keyword evidence="15" id="KW-1185">Reference proteome</keyword>
<evidence type="ECO:0000313" key="15">
    <source>
        <dbReference type="Proteomes" id="UP001280581"/>
    </source>
</evidence>
<evidence type="ECO:0000256" key="8">
    <source>
        <dbReference type="SAM" id="Coils"/>
    </source>
</evidence>
<feature type="domain" description="DNA2/NAM7 helicase-like C-terminal" evidence="12">
    <location>
        <begin position="1572"/>
        <end position="1766"/>
    </location>
</feature>
<feature type="compositionally biased region" description="Basic and acidic residues" evidence="9">
    <location>
        <begin position="1851"/>
        <end position="1886"/>
    </location>
</feature>
<feature type="domain" description="Helicase Sen1 N-terminal" evidence="10">
    <location>
        <begin position="92"/>
        <end position="815"/>
    </location>
</feature>
<evidence type="ECO:0000259" key="13">
    <source>
        <dbReference type="Pfam" id="PF23576"/>
    </source>
</evidence>
<evidence type="ECO:0008006" key="16">
    <source>
        <dbReference type="Google" id="ProtNLM"/>
    </source>
</evidence>
<keyword evidence="7" id="KW-0539">Nucleus</keyword>
<comment type="similarity">
    <text evidence="2">Belongs to the DNA2/NAM7 helicase family.</text>
</comment>
<dbReference type="InterPro" id="IPR041679">
    <property type="entry name" value="DNA2/NAM7-like_C"/>
</dbReference>
<evidence type="ECO:0000256" key="7">
    <source>
        <dbReference type="ARBA" id="ARBA00023242"/>
    </source>
</evidence>
<dbReference type="GO" id="GO:0005524">
    <property type="term" value="F:ATP binding"/>
    <property type="evidence" value="ECO:0007669"/>
    <property type="project" value="UniProtKB-KW"/>
</dbReference>
<dbReference type="EMBL" id="WVTA01000003">
    <property type="protein sequence ID" value="KAK3215256.1"/>
    <property type="molecule type" value="Genomic_DNA"/>
</dbReference>
<name>A0AAN6RLC3_9PLEO</name>
<comment type="caution">
    <text evidence="14">The sequence shown here is derived from an EMBL/GenBank/DDBJ whole genome shotgun (WGS) entry which is preliminary data.</text>
</comment>
<dbReference type="InterPro" id="IPR024481">
    <property type="entry name" value="Helicase_Sen1_N"/>
</dbReference>